<evidence type="ECO:0000313" key="1">
    <source>
        <dbReference type="EMBL" id="QJE01361.1"/>
    </source>
</evidence>
<keyword evidence="2" id="KW-1185">Reference proteome</keyword>
<proteinExistence type="predicted"/>
<organism evidence="1 2">
    <name type="scientific">Massilia forsythiae</name>
    <dbReference type="NCBI Taxonomy" id="2728020"/>
    <lineage>
        <taxon>Bacteria</taxon>
        <taxon>Pseudomonadati</taxon>
        <taxon>Pseudomonadota</taxon>
        <taxon>Betaproteobacteria</taxon>
        <taxon>Burkholderiales</taxon>
        <taxon>Oxalobacteraceae</taxon>
        <taxon>Telluria group</taxon>
        <taxon>Massilia</taxon>
    </lineage>
</organism>
<reference evidence="1 2" key="1">
    <citation type="submission" date="2020-04" db="EMBL/GenBank/DDBJ databases">
        <title>Genome sequencing of novel species.</title>
        <authorList>
            <person name="Heo J."/>
            <person name="Kim S.-J."/>
            <person name="Kim J.-S."/>
            <person name="Hong S.-B."/>
            <person name="Kwon S.-W."/>
        </authorList>
    </citation>
    <scope>NUCLEOTIDE SEQUENCE [LARGE SCALE GENOMIC DNA]</scope>
    <source>
        <strain evidence="1 2">GN2-R2</strain>
    </source>
</reference>
<dbReference type="Proteomes" id="UP000502415">
    <property type="component" value="Chromosome"/>
</dbReference>
<accession>A0A7Z2ZT97</accession>
<dbReference type="EMBL" id="CP051685">
    <property type="protein sequence ID" value="QJE01361.1"/>
    <property type="molecule type" value="Genomic_DNA"/>
</dbReference>
<dbReference type="AlphaFoldDB" id="A0A7Z2ZT97"/>
<protein>
    <submittedName>
        <fullName evidence="1">Uncharacterized protein</fullName>
    </submittedName>
</protein>
<sequence length="105" mass="11746">MARDPWAYREVAVESVAIGGEGAGARLRIRPVAGQAYATSMRVQCSRALADPARYPAGTRFLIRAKLTDRNGGAPFLYAWHGDPIKVLSPREARSFLDEYRRRRI</sequence>
<dbReference type="KEGG" id="mfy:HH212_16060"/>
<gene>
    <name evidence="1" type="ORF">HH212_16060</name>
</gene>
<evidence type="ECO:0000313" key="2">
    <source>
        <dbReference type="Proteomes" id="UP000502415"/>
    </source>
</evidence>
<name>A0A7Z2ZT97_9BURK</name>
<dbReference type="RefSeq" id="WP_170203388.1">
    <property type="nucleotide sequence ID" value="NZ_CP051685.1"/>
</dbReference>